<gene>
    <name evidence="2" type="ORF">HC031_27590</name>
</gene>
<keyword evidence="3" id="KW-1185">Reference proteome</keyword>
<dbReference type="Gene3D" id="3.40.710.10">
    <property type="entry name" value="DD-peptidase/beta-lactamase superfamily"/>
    <property type="match status" value="1"/>
</dbReference>
<comment type="caution">
    <text evidence="2">The sequence shown here is derived from an EMBL/GenBank/DDBJ whole genome shotgun (WGS) entry which is preliminary data.</text>
</comment>
<feature type="domain" description="Beta-lactamase class A catalytic" evidence="1">
    <location>
        <begin position="54"/>
        <end position="100"/>
    </location>
</feature>
<protein>
    <recommendedName>
        <fullName evidence="1">Beta-lactamase class A catalytic domain-containing protein</fullName>
    </recommendedName>
</protein>
<accession>A0ABX0Y853</accession>
<dbReference type="PANTHER" id="PTHR35333">
    <property type="entry name" value="BETA-LACTAMASE"/>
    <property type="match status" value="1"/>
</dbReference>
<dbReference type="InterPro" id="IPR012338">
    <property type="entry name" value="Beta-lactam/transpept-like"/>
</dbReference>
<sequence length="269" mass="28593">MAVGKYSRVAITDRPPHADAAPAVCASSRNPGLAATVSRDIIAALAGRTSTVAVAVADPGTGVTCGLRADRHFDSASVVKVTILAALLRQTQEQHRQLTHQEDQRAIAMITKSDNAAATALWRQLGRATVQHFLQLAGMSQTVLGSDGRWGLTQITGLDQLKLLSLLDNANTVLTDTSRGYVLNLMSRVVPGQRWGVPAGAPAGVRIQVKNGWMSRATHGWRINSIGSFAGPGRTYEIVVLTQDNASMAYGVTTVERVARAVHKDLNPG</sequence>
<evidence type="ECO:0000259" key="1">
    <source>
        <dbReference type="Pfam" id="PF13354"/>
    </source>
</evidence>
<evidence type="ECO:0000313" key="2">
    <source>
        <dbReference type="EMBL" id="NJC73459.1"/>
    </source>
</evidence>
<dbReference type="EMBL" id="JAATVY010000030">
    <property type="protein sequence ID" value="NJC73459.1"/>
    <property type="molecule type" value="Genomic_DNA"/>
</dbReference>
<proteinExistence type="predicted"/>
<dbReference type="PANTHER" id="PTHR35333:SF3">
    <property type="entry name" value="BETA-LACTAMASE-TYPE TRANSPEPTIDASE FOLD CONTAINING PROTEIN"/>
    <property type="match status" value="1"/>
</dbReference>
<dbReference type="SUPFAM" id="SSF56601">
    <property type="entry name" value="beta-lactamase/transpeptidase-like"/>
    <property type="match status" value="1"/>
</dbReference>
<dbReference type="Pfam" id="PF13354">
    <property type="entry name" value="Beta-lactamase2"/>
    <property type="match status" value="2"/>
</dbReference>
<dbReference type="InterPro" id="IPR000871">
    <property type="entry name" value="Beta-lactam_class-A"/>
</dbReference>
<dbReference type="Proteomes" id="UP000722989">
    <property type="component" value="Unassembled WGS sequence"/>
</dbReference>
<dbReference type="InterPro" id="IPR045155">
    <property type="entry name" value="Beta-lactam_cat"/>
</dbReference>
<reference evidence="2 3" key="1">
    <citation type="submission" date="2020-03" db="EMBL/GenBank/DDBJ databases">
        <title>WGS of the type strain of Planosporangium spp.</title>
        <authorList>
            <person name="Thawai C."/>
        </authorList>
    </citation>
    <scope>NUCLEOTIDE SEQUENCE [LARGE SCALE GENOMIC DNA]</scope>
    <source>
        <strain evidence="2 3">TBRC 5610</strain>
    </source>
</reference>
<evidence type="ECO:0000313" key="3">
    <source>
        <dbReference type="Proteomes" id="UP000722989"/>
    </source>
</evidence>
<name>A0ABX0Y853_9ACTN</name>
<organism evidence="2 3">
    <name type="scientific">Planosporangium thailandense</name>
    <dbReference type="NCBI Taxonomy" id="765197"/>
    <lineage>
        <taxon>Bacteria</taxon>
        <taxon>Bacillati</taxon>
        <taxon>Actinomycetota</taxon>
        <taxon>Actinomycetes</taxon>
        <taxon>Micromonosporales</taxon>
        <taxon>Micromonosporaceae</taxon>
        <taxon>Planosporangium</taxon>
    </lineage>
</organism>
<feature type="domain" description="Beta-lactamase class A catalytic" evidence="1">
    <location>
        <begin position="108"/>
        <end position="242"/>
    </location>
</feature>